<evidence type="ECO:0000313" key="1">
    <source>
        <dbReference type="EMBL" id="KAK8030136.1"/>
    </source>
</evidence>
<protein>
    <submittedName>
        <fullName evidence="1">Uncharacterized protein</fullName>
    </submittedName>
</protein>
<keyword evidence="2" id="KW-1185">Reference proteome</keyword>
<proteinExistence type="predicted"/>
<dbReference type="Proteomes" id="UP001444661">
    <property type="component" value="Unassembled WGS sequence"/>
</dbReference>
<dbReference type="EMBL" id="JAQQWK010000010">
    <property type="protein sequence ID" value="KAK8030136.1"/>
    <property type="molecule type" value="Genomic_DNA"/>
</dbReference>
<comment type="caution">
    <text evidence="1">The sequence shown here is derived from an EMBL/GenBank/DDBJ whole genome shotgun (WGS) entry which is preliminary data.</text>
</comment>
<accession>A0ABR1SEJ6</accession>
<name>A0ABR1SEJ6_9PEZI</name>
<evidence type="ECO:0000313" key="2">
    <source>
        <dbReference type="Proteomes" id="UP001444661"/>
    </source>
</evidence>
<organism evidence="1 2">
    <name type="scientific">Apiospora rasikravindrae</name>
    <dbReference type="NCBI Taxonomy" id="990691"/>
    <lineage>
        <taxon>Eukaryota</taxon>
        <taxon>Fungi</taxon>
        <taxon>Dikarya</taxon>
        <taxon>Ascomycota</taxon>
        <taxon>Pezizomycotina</taxon>
        <taxon>Sordariomycetes</taxon>
        <taxon>Xylariomycetidae</taxon>
        <taxon>Amphisphaeriales</taxon>
        <taxon>Apiosporaceae</taxon>
        <taxon>Apiospora</taxon>
    </lineage>
</organism>
<sequence length="79" mass="8686">MRVDGLHHVHVEGDYDVLLERESTDFAEDARDFLHDMADDVGNSEGEEFSAEVRAMLLGLVVEATGGLDRRVGMHGSVT</sequence>
<gene>
    <name evidence="1" type="ORF">PG993_011427</name>
</gene>
<reference evidence="1 2" key="1">
    <citation type="submission" date="2023-01" db="EMBL/GenBank/DDBJ databases">
        <title>Analysis of 21 Apiospora genomes using comparative genomics revels a genus with tremendous synthesis potential of carbohydrate active enzymes and secondary metabolites.</title>
        <authorList>
            <person name="Sorensen T."/>
        </authorList>
    </citation>
    <scope>NUCLEOTIDE SEQUENCE [LARGE SCALE GENOMIC DNA]</scope>
    <source>
        <strain evidence="1 2">CBS 33761</strain>
    </source>
</reference>